<keyword evidence="3" id="KW-1185">Reference proteome</keyword>
<name>A0ABD5YUZ9_9EURY</name>
<dbReference type="RefSeq" id="WP_390206943.1">
    <property type="nucleotide sequence ID" value="NZ_JBHSZC010000005.1"/>
</dbReference>
<dbReference type="Proteomes" id="UP001596417">
    <property type="component" value="Unassembled WGS sequence"/>
</dbReference>
<gene>
    <name evidence="2" type="ORF">ACFQL7_26955</name>
</gene>
<feature type="domain" description="Schlafen AlbA-2" evidence="1">
    <location>
        <begin position="30"/>
        <end position="179"/>
    </location>
</feature>
<dbReference type="Gene3D" id="3.30.950.30">
    <property type="entry name" value="Schlafen, AAA domain"/>
    <property type="match status" value="1"/>
</dbReference>
<comment type="caution">
    <text evidence="2">The sequence shown here is derived from an EMBL/GenBank/DDBJ whole genome shotgun (WGS) entry which is preliminary data.</text>
</comment>
<evidence type="ECO:0000313" key="2">
    <source>
        <dbReference type="EMBL" id="MFC7193053.1"/>
    </source>
</evidence>
<dbReference type="AlphaFoldDB" id="A0ABD5YUZ9"/>
<dbReference type="InterPro" id="IPR007421">
    <property type="entry name" value="Schlafen_AlbA_2_dom"/>
</dbReference>
<evidence type="ECO:0000313" key="3">
    <source>
        <dbReference type="Proteomes" id="UP001596417"/>
    </source>
</evidence>
<reference evidence="2 3" key="1">
    <citation type="journal article" date="2019" name="Int. J. Syst. Evol. Microbiol.">
        <title>The Global Catalogue of Microorganisms (GCM) 10K type strain sequencing project: providing services to taxonomists for standard genome sequencing and annotation.</title>
        <authorList>
            <consortium name="The Broad Institute Genomics Platform"/>
            <consortium name="The Broad Institute Genome Sequencing Center for Infectious Disease"/>
            <person name="Wu L."/>
            <person name="Ma J."/>
        </authorList>
    </citation>
    <scope>NUCLEOTIDE SEQUENCE [LARGE SCALE GENOMIC DNA]</scope>
    <source>
        <strain evidence="2 3">RDMS1</strain>
    </source>
</reference>
<dbReference type="EMBL" id="JBHTAX010000006">
    <property type="protein sequence ID" value="MFC7193053.1"/>
    <property type="molecule type" value="Genomic_DNA"/>
</dbReference>
<accession>A0ABD5YUZ9</accession>
<dbReference type="InterPro" id="IPR038461">
    <property type="entry name" value="Schlafen_AlbA_2_dom_sf"/>
</dbReference>
<evidence type="ECO:0000259" key="1">
    <source>
        <dbReference type="Pfam" id="PF04326"/>
    </source>
</evidence>
<sequence length="444" mass="50773">MAQDTPGLLESPEVDDSEIVDIIESEVPQEGEILDYKGDLYISAKSDHHIRRRESRIIKLFTALANVRTQARFRYVFIGFDDNGEFIGMQYRQPREGEQLLDVDDARVRNILDGKVTPTPDFEVFELDYNGKEGGVVVIRQAEQVPLVVEKTLRKNGGGEFIAAGQAYTREGSKTKRMKSSDFRDLMRYREELINEKIRELSDEFAQVVGIPDEQLAGFELKVAPSDDDAMPMGELVTPNPTKDTNEALNSAVKTWRSTGSLDFERPSLYRFFDERNKLVLAGEDDEEDKKTEFLIRANLKNYFHGAYWICEYSHDIDELFNTIIKEDIGGTTIRPLERALMVMGKQSHLRRIGKMNLELSSSRANEYATHCNDAIHDRVGVYASKNLKIGSDSYPVYDLVYGNTPTQPIDLMEELVSDLRDEDENIKRDKLRDVELIYLARNT</sequence>
<protein>
    <submittedName>
        <fullName evidence="2">Helix-turn-helix domain-containing protein</fullName>
    </submittedName>
</protein>
<dbReference type="Pfam" id="PF04326">
    <property type="entry name" value="SLFN_AlbA_2"/>
    <property type="match status" value="1"/>
</dbReference>
<organism evidence="2 3">
    <name type="scientific">Halocatena marina</name>
    <dbReference type="NCBI Taxonomy" id="2934937"/>
    <lineage>
        <taxon>Archaea</taxon>
        <taxon>Methanobacteriati</taxon>
        <taxon>Methanobacteriota</taxon>
        <taxon>Stenosarchaea group</taxon>
        <taxon>Halobacteria</taxon>
        <taxon>Halobacteriales</taxon>
        <taxon>Natronomonadaceae</taxon>
        <taxon>Halocatena</taxon>
    </lineage>
</organism>
<proteinExistence type="predicted"/>